<evidence type="ECO:0000313" key="2">
    <source>
        <dbReference type="Proteomes" id="UP000324222"/>
    </source>
</evidence>
<comment type="caution">
    <text evidence="1">The sequence shown here is derived from an EMBL/GenBank/DDBJ whole genome shotgun (WGS) entry which is preliminary data.</text>
</comment>
<evidence type="ECO:0000313" key="1">
    <source>
        <dbReference type="EMBL" id="MPC99164.1"/>
    </source>
</evidence>
<gene>
    <name evidence="1" type="ORF">E2C01_094561</name>
</gene>
<keyword evidence="2" id="KW-1185">Reference proteome</keyword>
<accession>A0A5B7K3H4</accession>
<protein>
    <submittedName>
        <fullName evidence="1">Uncharacterized protein</fullName>
    </submittedName>
</protein>
<name>A0A5B7K3H4_PORTR</name>
<proteinExistence type="predicted"/>
<dbReference type="EMBL" id="VSRR010117216">
    <property type="protein sequence ID" value="MPC99164.1"/>
    <property type="molecule type" value="Genomic_DNA"/>
</dbReference>
<organism evidence="1 2">
    <name type="scientific">Portunus trituberculatus</name>
    <name type="common">Swimming crab</name>
    <name type="synonym">Neptunus trituberculatus</name>
    <dbReference type="NCBI Taxonomy" id="210409"/>
    <lineage>
        <taxon>Eukaryota</taxon>
        <taxon>Metazoa</taxon>
        <taxon>Ecdysozoa</taxon>
        <taxon>Arthropoda</taxon>
        <taxon>Crustacea</taxon>
        <taxon>Multicrustacea</taxon>
        <taxon>Malacostraca</taxon>
        <taxon>Eumalacostraca</taxon>
        <taxon>Eucarida</taxon>
        <taxon>Decapoda</taxon>
        <taxon>Pleocyemata</taxon>
        <taxon>Brachyura</taxon>
        <taxon>Eubrachyura</taxon>
        <taxon>Portunoidea</taxon>
        <taxon>Portunidae</taxon>
        <taxon>Portuninae</taxon>
        <taxon>Portunus</taxon>
    </lineage>
</organism>
<sequence>MQRHSISLPHNLLSLLLRPHITCPSPRSALSLTHHEALQDSVQNKRTIKKK</sequence>
<dbReference type="Proteomes" id="UP000324222">
    <property type="component" value="Unassembled WGS sequence"/>
</dbReference>
<reference evidence="1 2" key="1">
    <citation type="submission" date="2019-05" db="EMBL/GenBank/DDBJ databases">
        <title>Another draft genome of Portunus trituberculatus and its Hox gene families provides insights of decapod evolution.</title>
        <authorList>
            <person name="Jeong J.-H."/>
            <person name="Song I."/>
            <person name="Kim S."/>
            <person name="Choi T."/>
            <person name="Kim D."/>
            <person name="Ryu S."/>
            <person name="Kim W."/>
        </authorList>
    </citation>
    <scope>NUCLEOTIDE SEQUENCE [LARGE SCALE GENOMIC DNA]</scope>
    <source>
        <tissue evidence="1">Muscle</tissue>
    </source>
</reference>
<dbReference type="AlphaFoldDB" id="A0A5B7K3H4"/>